<dbReference type="GeneID" id="94352680"/>
<organism evidence="4 5">
    <name type="scientific">Bremia lactucae</name>
    <name type="common">Lettuce downy mildew</name>
    <dbReference type="NCBI Taxonomy" id="4779"/>
    <lineage>
        <taxon>Eukaryota</taxon>
        <taxon>Sar</taxon>
        <taxon>Stramenopiles</taxon>
        <taxon>Oomycota</taxon>
        <taxon>Peronosporomycetes</taxon>
        <taxon>Peronosporales</taxon>
        <taxon>Peronosporaceae</taxon>
        <taxon>Bremia</taxon>
    </lineage>
</organism>
<dbReference type="Proteomes" id="UP000294530">
    <property type="component" value="Unassembled WGS sequence"/>
</dbReference>
<dbReference type="KEGG" id="blac:94352680"/>
<dbReference type="Pfam" id="PF14295">
    <property type="entry name" value="PAN_4"/>
    <property type="match status" value="1"/>
</dbReference>
<dbReference type="Pfam" id="PF00188">
    <property type="entry name" value="CAP"/>
    <property type="match status" value="1"/>
</dbReference>
<dbReference type="Gene3D" id="3.40.33.10">
    <property type="entry name" value="CAP"/>
    <property type="match status" value="1"/>
</dbReference>
<keyword evidence="5" id="KW-1185">Reference proteome</keyword>
<feature type="chain" id="PRO_5037767705" description="SCP domain-containing protein" evidence="1">
    <location>
        <begin position="16"/>
        <end position="359"/>
    </location>
</feature>
<proteinExistence type="predicted"/>
<dbReference type="InterPro" id="IPR035940">
    <property type="entry name" value="CAP_sf"/>
</dbReference>
<name>A0A976FKI4_BRELC</name>
<dbReference type="Gene3D" id="3.50.4.10">
    <property type="entry name" value="Hepatocyte Growth Factor"/>
    <property type="match status" value="1"/>
</dbReference>
<evidence type="ECO:0000259" key="2">
    <source>
        <dbReference type="Pfam" id="PF00188"/>
    </source>
</evidence>
<dbReference type="EMBL" id="SHOA02000003">
    <property type="protein sequence ID" value="TDH68169.1"/>
    <property type="molecule type" value="Genomic_DNA"/>
</dbReference>
<dbReference type="RefSeq" id="XP_067817668.1">
    <property type="nucleotide sequence ID" value="XM_067967009.1"/>
</dbReference>
<reference evidence="4 5" key="1">
    <citation type="journal article" date="2021" name="Genome Biol.">
        <title>AFLAP: assembly-free linkage analysis pipeline using k-mers from genome sequencing data.</title>
        <authorList>
            <person name="Fletcher K."/>
            <person name="Zhang L."/>
            <person name="Gil J."/>
            <person name="Han R."/>
            <person name="Cavanaugh K."/>
            <person name="Michelmore R."/>
        </authorList>
    </citation>
    <scope>NUCLEOTIDE SEQUENCE [LARGE SCALE GENOMIC DNA]</scope>
    <source>
        <strain evidence="4 5">SF5</strain>
    </source>
</reference>
<accession>A0A976FKI4</accession>
<protein>
    <recommendedName>
        <fullName evidence="6">SCP domain-containing protein</fullName>
    </recommendedName>
</protein>
<dbReference type="OrthoDB" id="568194at2759"/>
<dbReference type="SUPFAM" id="SSF55797">
    <property type="entry name" value="PR-1-like"/>
    <property type="match status" value="1"/>
</dbReference>
<evidence type="ECO:0000259" key="3">
    <source>
        <dbReference type="Pfam" id="PF14295"/>
    </source>
</evidence>
<dbReference type="PANTHER" id="PTHR31157:SF1">
    <property type="entry name" value="SCP DOMAIN-CONTAINING PROTEIN"/>
    <property type="match status" value="1"/>
</dbReference>
<evidence type="ECO:0000313" key="5">
    <source>
        <dbReference type="Proteomes" id="UP000294530"/>
    </source>
</evidence>
<keyword evidence="1" id="KW-0732">Signal</keyword>
<evidence type="ECO:0000313" key="4">
    <source>
        <dbReference type="EMBL" id="TDH68169.1"/>
    </source>
</evidence>
<feature type="domain" description="SCP" evidence="2">
    <location>
        <begin position="232"/>
        <end position="350"/>
    </location>
</feature>
<comment type="caution">
    <text evidence="4">The sequence shown here is derived from an EMBL/GenBank/DDBJ whole genome shotgun (WGS) entry which is preliminary data.</text>
</comment>
<dbReference type="AlphaFoldDB" id="A0A976FKI4"/>
<dbReference type="CDD" id="cd05379">
    <property type="entry name" value="CAP_bacterial"/>
    <property type="match status" value="1"/>
</dbReference>
<dbReference type="InterPro" id="IPR014044">
    <property type="entry name" value="CAP_dom"/>
</dbReference>
<sequence length="359" mass="38966">MYHAFIVVLSTGVVAVLVASSPFHVGSQGRVMWQNNCDLYGNDIKSISGIPDVCGDYCTDTADCTHWTWTQANGGTCWLKNGQTASTSQSWGANCGYIIGRFSDSNFDSTAKHLMQFIDQNVNQEKKENFELLSDKQNYKSGYVKTGPNFSSSWSSYSSFGSVNKSPQTDLTFQLPTVTAPAPVAPAPVAWVDQAPVALAPVPSPFSPPPQKSGLMSSTYGLTEVETSEMLASINAYRSQNGRASLTIDSRLMSAAYVHSQDQASQCKMSHDGSDGSKSSDRISAQGYEWSVVAENVAAGQPDVASVMTSWWNSEGHRMNILKDDVVNVGFALSLSSTCKEFNTYWTQEFGAPMDANQY</sequence>
<dbReference type="PANTHER" id="PTHR31157">
    <property type="entry name" value="SCP DOMAIN-CONTAINING PROTEIN"/>
    <property type="match status" value="1"/>
</dbReference>
<gene>
    <name evidence="4" type="ORF">CCR75_008962</name>
</gene>
<evidence type="ECO:0000256" key="1">
    <source>
        <dbReference type="SAM" id="SignalP"/>
    </source>
</evidence>
<dbReference type="InterPro" id="IPR003609">
    <property type="entry name" value="Pan_app"/>
</dbReference>
<feature type="signal peptide" evidence="1">
    <location>
        <begin position="1"/>
        <end position="15"/>
    </location>
</feature>
<evidence type="ECO:0008006" key="6">
    <source>
        <dbReference type="Google" id="ProtNLM"/>
    </source>
</evidence>
<feature type="domain" description="Apple" evidence="3">
    <location>
        <begin position="38"/>
        <end position="80"/>
    </location>
</feature>